<accession>A0A5D4RA73</accession>
<protein>
    <submittedName>
        <fullName evidence="1">Uncharacterized protein</fullName>
    </submittedName>
</protein>
<dbReference type="Proteomes" id="UP000322139">
    <property type="component" value="Unassembled WGS sequence"/>
</dbReference>
<dbReference type="AlphaFoldDB" id="A0A5D4RA73"/>
<gene>
    <name evidence="1" type="ORF">FZD51_14750</name>
</gene>
<reference evidence="1 2" key="1">
    <citation type="submission" date="2019-08" db="EMBL/GenBank/DDBJ databases">
        <title>Bacillus genomes from the desert of Cuatro Cienegas, Coahuila.</title>
        <authorList>
            <person name="Olmedo-Alvarez G."/>
        </authorList>
    </citation>
    <scope>NUCLEOTIDE SEQUENCE [LARGE SCALE GENOMIC DNA]</scope>
    <source>
        <strain evidence="1 2">CH446_14T</strain>
    </source>
</reference>
<organism evidence="1 2">
    <name type="scientific">Bacillus infantis</name>
    <dbReference type="NCBI Taxonomy" id="324767"/>
    <lineage>
        <taxon>Bacteria</taxon>
        <taxon>Bacillati</taxon>
        <taxon>Bacillota</taxon>
        <taxon>Bacilli</taxon>
        <taxon>Bacillales</taxon>
        <taxon>Bacillaceae</taxon>
        <taxon>Bacillus</taxon>
    </lineage>
</organism>
<comment type="caution">
    <text evidence="1">The sequence shown here is derived from an EMBL/GenBank/DDBJ whole genome shotgun (WGS) entry which is preliminary data.</text>
</comment>
<evidence type="ECO:0000313" key="1">
    <source>
        <dbReference type="EMBL" id="TYS46728.1"/>
    </source>
</evidence>
<dbReference type="EMBL" id="VTER01000007">
    <property type="protein sequence ID" value="TYS46728.1"/>
    <property type="molecule type" value="Genomic_DNA"/>
</dbReference>
<proteinExistence type="predicted"/>
<dbReference type="RefSeq" id="WP_148975475.1">
    <property type="nucleotide sequence ID" value="NZ_JBNIKT010000009.1"/>
</dbReference>
<name>A0A5D4RA73_9BACI</name>
<sequence length="145" mass="14992">MGIFLDGRTSQNASLANSSAVPILVGTESLFGGVGLQVGQQPPGIIRVNFNGTIAVQLPLLPVLTSVTIEVVRGTEETGLTTVYSAEQQLSLEILGPQVISFNGADFNPPKPANGQLVYRAYITASAVGTVRVGPESFSAYATAG</sequence>
<evidence type="ECO:0000313" key="2">
    <source>
        <dbReference type="Proteomes" id="UP000322139"/>
    </source>
</evidence>